<keyword evidence="1" id="KW-0732">Signal</keyword>
<dbReference type="EMBL" id="LR593886">
    <property type="protein sequence ID" value="VTR95967.1"/>
    <property type="molecule type" value="Genomic_DNA"/>
</dbReference>
<evidence type="ECO:0008006" key="4">
    <source>
        <dbReference type="Google" id="ProtNLM"/>
    </source>
</evidence>
<accession>A0A6P2D4Y7</accession>
<dbReference type="Proteomes" id="UP000464178">
    <property type="component" value="Chromosome"/>
</dbReference>
<protein>
    <recommendedName>
        <fullName evidence="4">Lipoprotein</fullName>
    </recommendedName>
</protein>
<proteinExistence type="predicted"/>
<dbReference type="RefSeq" id="WP_162670314.1">
    <property type="nucleotide sequence ID" value="NZ_LR593886.1"/>
</dbReference>
<dbReference type="AlphaFoldDB" id="A0A6P2D4Y7"/>
<sequence length="211" mass="22628">MRLFTFISLALVVVCTAGCGGSSAPPAPGAGAVTVTPSAAPAGPMFDTLEYANWKRFPVGTTVKRKSVTSTERSTNKVTSVNTYTLRTVGADVVEVTRQNTTDRGDGTAPAVNPGETNRFNRQFAIPNGMTADDFNKPSRKAKVVGEEEMTVLGKKYKTTVYSWSDSTEAGPLEVKLWLSEEMPGRIVKQVMKQSTLANTTSEDVVEVTVP</sequence>
<reference evidence="2 3" key="1">
    <citation type="submission" date="2019-05" db="EMBL/GenBank/DDBJ databases">
        <authorList>
            <consortium name="Science for Life Laboratories"/>
        </authorList>
    </citation>
    <scope>NUCLEOTIDE SEQUENCE [LARGE SCALE GENOMIC DNA]</scope>
    <source>
        <strain evidence="2">Soil9</strain>
    </source>
</reference>
<evidence type="ECO:0000256" key="1">
    <source>
        <dbReference type="SAM" id="SignalP"/>
    </source>
</evidence>
<feature type="chain" id="PRO_5026838755" description="Lipoprotein" evidence="1">
    <location>
        <begin position="25"/>
        <end position="211"/>
    </location>
</feature>
<feature type="signal peptide" evidence="1">
    <location>
        <begin position="1"/>
        <end position="24"/>
    </location>
</feature>
<evidence type="ECO:0000313" key="2">
    <source>
        <dbReference type="EMBL" id="VTR95967.1"/>
    </source>
</evidence>
<dbReference type="KEGG" id="gms:SOIL9_17470"/>
<organism evidence="2 3">
    <name type="scientific">Gemmata massiliana</name>
    <dbReference type="NCBI Taxonomy" id="1210884"/>
    <lineage>
        <taxon>Bacteria</taxon>
        <taxon>Pseudomonadati</taxon>
        <taxon>Planctomycetota</taxon>
        <taxon>Planctomycetia</taxon>
        <taxon>Gemmatales</taxon>
        <taxon>Gemmataceae</taxon>
        <taxon>Gemmata</taxon>
    </lineage>
</organism>
<gene>
    <name evidence="2" type="ORF">SOIL9_17470</name>
</gene>
<keyword evidence="3" id="KW-1185">Reference proteome</keyword>
<evidence type="ECO:0000313" key="3">
    <source>
        <dbReference type="Proteomes" id="UP000464178"/>
    </source>
</evidence>
<name>A0A6P2D4Y7_9BACT</name>